<keyword evidence="2" id="KW-1185">Reference proteome</keyword>
<dbReference type="SUPFAM" id="SSF103515">
    <property type="entry name" value="Autotransporter"/>
    <property type="match status" value="1"/>
</dbReference>
<name>A0A4R6TG65_9FLAO</name>
<dbReference type="RefSeq" id="WP_208107676.1">
    <property type="nucleotide sequence ID" value="NZ_SNYH01000002.1"/>
</dbReference>
<comment type="caution">
    <text evidence="1">The sequence shown here is derived from an EMBL/GenBank/DDBJ whole genome shotgun (WGS) entry which is preliminary data.</text>
</comment>
<proteinExistence type="predicted"/>
<evidence type="ECO:0000313" key="2">
    <source>
        <dbReference type="Proteomes" id="UP000295390"/>
    </source>
</evidence>
<evidence type="ECO:0000313" key="1">
    <source>
        <dbReference type="EMBL" id="TDQ28833.1"/>
    </source>
</evidence>
<sequence length="409" mass="46946">MKTILSYVVILITTINCYAQITFEKGYFINNSGEKVECLIKNLDWKDNPTEFTYKLTSDSSEKISSISSVEEFGIYNLSKYIRANVDIDKSSDITGKLSDNRNPIFTKEILFLKVLIEGDANLFSYENSNLKRFFFKKDTDTIKQLIYKRYLSHTPSNGRININERYKQQLLKSLKCETISIKKIKSLSYKENSLSNFFIKYNQCKNSKTKQFNKTNNVGSFRLTAKIGVNNSSLKIHNENFNDSRNTDFGGKSGIRFGLEGEFILPFNKNKWSILLEANYQSFKTQKTTENNSISGGILVSKVDYSSVEAILGIKHNFFLNKKSKIFISVGYLHDFPNNSSILFERGDGSLYNTLDIKAGGSLVIGTGYKYDKYSFELRYNNRDLLGNYSYWSSDYKSLSLNIGYTIF</sequence>
<reference evidence="1 2" key="1">
    <citation type="submission" date="2019-03" db="EMBL/GenBank/DDBJ databases">
        <title>Genomic Encyclopedia of Type Strains, Phase III (KMG-III): the genomes of soil and plant-associated and newly described type strains.</title>
        <authorList>
            <person name="Whitman W."/>
        </authorList>
    </citation>
    <scope>NUCLEOTIDE SEQUENCE [LARGE SCALE GENOMIC DNA]</scope>
    <source>
        <strain evidence="1 2">CECT 8283</strain>
    </source>
</reference>
<dbReference type="Proteomes" id="UP000295390">
    <property type="component" value="Unassembled WGS sequence"/>
</dbReference>
<dbReference type="EMBL" id="SNYH01000002">
    <property type="protein sequence ID" value="TDQ28833.1"/>
    <property type="molecule type" value="Genomic_DNA"/>
</dbReference>
<organism evidence="1 2">
    <name type="scientific">Tenacibaculum caenipelagi</name>
    <dbReference type="NCBI Taxonomy" id="1325435"/>
    <lineage>
        <taxon>Bacteria</taxon>
        <taxon>Pseudomonadati</taxon>
        <taxon>Bacteroidota</taxon>
        <taxon>Flavobacteriia</taxon>
        <taxon>Flavobacteriales</taxon>
        <taxon>Flavobacteriaceae</taxon>
        <taxon>Tenacibaculum</taxon>
    </lineage>
</organism>
<evidence type="ECO:0008006" key="3">
    <source>
        <dbReference type="Google" id="ProtNLM"/>
    </source>
</evidence>
<protein>
    <recommendedName>
        <fullName evidence="3">tRNA modification GTPase</fullName>
    </recommendedName>
</protein>
<dbReference type="Gene3D" id="2.40.128.130">
    <property type="entry name" value="Autotransporter beta-domain"/>
    <property type="match status" value="1"/>
</dbReference>
<dbReference type="AlphaFoldDB" id="A0A4R6TG65"/>
<dbReference type="InterPro" id="IPR036709">
    <property type="entry name" value="Autotransporte_beta_dom_sf"/>
</dbReference>
<accession>A0A4R6TG65</accession>
<gene>
    <name evidence="1" type="ORF">DFQ07_1214</name>
</gene>